<feature type="region of interest" description="Disordered" evidence="1">
    <location>
        <begin position="1"/>
        <end position="49"/>
    </location>
</feature>
<reference evidence="2" key="1">
    <citation type="submission" date="2023-04" db="EMBL/GenBank/DDBJ databases">
        <authorList>
            <consortium name="ELIXIR-Norway"/>
        </authorList>
    </citation>
    <scope>NUCLEOTIDE SEQUENCE [LARGE SCALE GENOMIC DNA]</scope>
</reference>
<proteinExistence type="predicted"/>
<name>A0ABN8ZDK0_RANTA</name>
<evidence type="ECO:0000313" key="3">
    <source>
        <dbReference type="Proteomes" id="UP001176941"/>
    </source>
</evidence>
<accession>A0ABN8ZDK0</accession>
<protein>
    <submittedName>
        <fullName evidence="2">Uncharacterized protein</fullName>
    </submittedName>
</protein>
<sequence>MGLQPLRGPRQSRRSDCQTQSLAQRTSCQPDNALGQRHETQSLSVGGIGQRERKTLCPECVEQMTAECGRRALTHDATRFVPKTDLGTLSGDGAKGTAGDGGSRQTPLQRVMKDCPLVPVAAGPGEDSGGSPPRWSETEEFSYLELFGSLPFLSNSHPTPPPFTIYWIQGPPCNNIL</sequence>
<feature type="compositionally biased region" description="Gly residues" evidence="1">
    <location>
        <begin position="93"/>
        <end position="102"/>
    </location>
</feature>
<gene>
    <name evidence="2" type="ORF">MRATA1EN1_LOCUS20530</name>
</gene>
<dbReference type="EMBL" id="OX459967">
    <property type="protein sequence ID" value="CAI9171568.1"/>
    <property type="molecule type" value="Genomic_DNA"/>
</dbReference>
<feature type="region of interest" description="Disordered" evidence="1">
    <location>
        <begin position="83"/>
        <end position="108"/>
    </location>
</feature>
<keyword evidence="3" id="KW-1185">Reference proteome</keyword>
<organism evidence="2 3">
    <name type="scientific">Rangifer tarandus platyrhynchus</name>
    <name type="common">Svalbard reindeer</name>
    <dbReference type="NCBI Taxonomy" id="3082113"/>
    <lineage>
        <taxon>Eukaryota</taxon>
        <taxon>Metazoa</taxon>
        <taxon>Chordata</taxon>
        <taxon>Craniata</taxon>
        <taxon>Vertebrata</taxon>
        <taxon>Euteleostomi</taxon>
        <taxon>Mammalia</taxon>
        <taxon>Eutheria</taxon>
        <taxon>Laurasiatheria</taxon>
        <taxon>Artiodactyla</taxon>
        <taxon>Ruminantia</taxon>
        <taxon>Pecora</taxon>
        <taxon>Cervidae</taxon>
        <taxon>Odocoileinae</taxon>
        <taxon>Rangifer</taxon>
    </lineage>
</organism>
<evidence type="ECO:0000313" key="2">
    <source>
        <dbReference type="EMBL" id="CAI9171568.1"/>
    </source>
</evidence>
<feature type="compositionally biased region" description="Polar residues" evidence="1">
    <location>
        <begin position="17"/>
        <end position="30"/>
    </location>
</feature>
<evidence type="ECO:0000256" key="1">
    <source>
        <dbReference type="SAM" id="MobiDB-lite"/>
    </source>
</evidence>
<dbReference type="Proteomes" id="UP001176941">
    <property type="component" value="Chromosome 31"/>
</dbReference>